<reference evidence="8 9" key="1">
    <citation type="submission" date="2019-09" db="EMBL/GenBank/DDBJ databases">
        <title>Bird 10,000 Genomes (B10K) Project - Family phase.</title>
        <authorList>
            <person name="Zhang G."/>
        </authorList>
    </citation>
    <scope>NUCLEOTIDE SEQUENCE [LARGE SCALE GENOMIC DNA]</scope>
    <source>
        <strain evidence="8">B10K-DU-001-62</strain>
        <tissue evidence="8">Muscle</tissue>
    </source>
</reference>
<evidence type="ECO:0000256" key="2">
    <source>
        <dbReference type="ARBA" id="ARBA00022695"/>
    </source>
</evidence>
<dbReference type="GO" id="GO:0004523">
    <property type="term" value="F:RNA-DNA hybrid ribonuclease activity"/>
    <property type="evidence" value="ECO:0007669"/>
    <property type="project" value="InterPro"/>
</dbReference>
<dbReference type="EMBL" id="VWZX01002981">
    <property type="protein sequence ID" value="NXI37883.1"/>
    <property type="molecule type" value="Genomic_DNA"/>
</dbReference>
<keyword evidence="2" id="KW-0548">Nucleotidyltransferase</keyword>
<dbReference type="GO" id="GO:0003964">
    <property type="term" value="F:RNA-directed DNA polymerase activity"/>
    <property type="evidence" value="ECO:0007669"/>
    <property type="project" value="UniProtKB-KW"/>
</dbReference>
<keyword evidence="1" id="KW-0808">Transferase</keyword>
<organism evidence="8 9">
    <name type="scientific">Galbula dea</name>
    <dbReference type="NCBI Taxonomy" id="1109041"/>
    <lineage>
        <taxon>Eukaryota</taxon>
        <taxon>Metazoa</taxon>
        <taxon>Chordata</taxon>
        <taxon>Craniata</taxon>
        <taxon>Vertebrata</taxon>
        <taxon>Euteleostomi</taxon>
        <taxon>Archelosauria</taxon>
        <taxon>Archosauria</taxon>
        <taxon>Dinosauria</taxon>
        <taxon>Saurischia</taxon>
        <taxon>Theropoda</taxon>
        <taxon>Coelurosauria</taxon>
        <taxon>Aves</taxon>
        <taxon>Neognathae</taxon>
        <taxon>Neoaves</taxon>
        <taxon>Telluraves</taxon>
        <taxon>Coraciimorphae</taxon>
        <taxon>Piciformes</taxon>
        <taxon>Galbulidae</taxon>
        <taxon>Galbula</taxon>
    </lineage>
</organism>
<name>A0A7K9SQM4_9PICI</name>
<proteinExistence type="predicted"/>
<evidence type="ECO:0000256" key="5">
    <source>
        <dbReference type="ARBA" id="ARBA00022801"/>
    </source>
</evidence>
<dbReference type="InterPro" id="IPR012337">
    <property type="entry name" value="RNaseH-like_sf"/>
</dbReference>
<dbReference type="Pfam" id="PF00075">
    <property type="entry name" value="RNase_H"/>
    <property type="match status" value="1"/>
</dbReference>
<evidence type="ECO:0000313" key="9">
    <source>
        <dbReference type="Proteomes" id="UP000566440"/>
    </source>
</evidence>
<keyword evidence="4" id="KW-0255">Endonuclease</keyword>
<dbReference type="GO" id="GO:0035613">
    <property type="term" value="F:RNA stem-loop binding"/>
    <property type="evidence" value="ECO:0007669"/>
    <property type="project" value="TreeGrafter"/>
</dbReference>
<dbReference type="PANTHER" id="PTHR41694:SF3">
    <property type="entry name" value="RNA-DIRECTED DNA POLYMERASE-RELATED"/>
    <property type="match status" value="1"/>
</dbReference>
<keyword evidence="3" id="KW-0540">Nuclease</keyword>
<evidence type="ECO:0000313" key="8">
    <source>
        <dbReference type="EMBL" id="NXI37883.1"/>
    </source>
</evidence>
<dbReference type="PROSITE" id="PS50879">
    <property type="entry name" value="RNASE_H_1"/>
    <property type="match status" value="1"/>
</dbReference>
<evidence type="ECO:0000256" key="6">
    <source>
        <dbReference type="ARBA" id="ARBA00022918"/>
    </source>
</evidence>
<dbReference type="PANTHER" id="PTHR41694">
    <property type="entry name" value="ENDOGENOUS RETROVIRUS GROUP K MEMBER POL PROTEIN"/>
    <property type="match status" value="1"/>
</dbReference>
<dbReference type="SUPFAM" id="SSF53098">
    <property type="entry name" value="Ribonuclease H-like"/>
    <property type="match status" value="1"/>
</dbReference>
<evidence type="ECO:0000256" key="4">
    <source>
        <dbReference type="ARBA" id="ARBA00022759"/>
    </source>
</evidence>
<dbReference type="Gene3D" id="1.10.10.200">
    <property type="match status" value="1"/>
</dbReference>
<dbReference type="OrthoDB" id="9395371at2759"/>
<dbReference type="AlphaFoldDB" id="A0A7K9SQM4"/>
<dbReference type="InterPro" id="IPR002156">
    <property type="entry name" value="RNaseH_domain"/>
</dbReference>
<comment type="caution">
    <text evidence="8">The sequence shown here is derived from an EMBL/GenBank/DDBJ whole genome shotgun (WGS) entry which is preliminary data.</text>
</comment>
<evidence type="ECO:0000256" key="3">
    <source>
        <dbReference type="ARBA" id="ARBA00022722"/>
    </source>
</evidence>
<keyword evidence="9" id="KW-1185">Reference proteome</keyword>
<feature type="domain" description="RNase H type-1" evidence="7">
    <location>
        <begin position="66"/>
        <end position="201"/>
    </location>
</feature>
<dbReference type="InterPro" id="IPR036397">
    <property type="entry name" value="RNaseH_sf"/>
</dbReference>
<dbReference type="Proteomes" id="UP000566440">
    <property type="component" value="Unassembled WGS sequence"/>
</dbReference>
<evidence type="ECO:0000259" key="7">
    <source>
        <dbReference type="PROSITE" id="PS50879"/>
    </source>
</evidence>
<dbReference type="Gene3D" id="3.30.420.10">
    <property type="entry name" value="Ribonuclease H-like superfamily/Ribonuclease H"/>
    <property type="match status" value="1"/>
</dbReference>
<protein>
    <submittedName>
        <fullName evidence="8">POK19 protein</fullName>
    </submittedName>
</protein>
<accession>A0A7K9SQM4</accession>
<feature type="non-terminal residue" evidence="8">
    <location>
        <position position="245"/>
    </location>
</feature>
<evidence type="ECO:0000256" key="1">
    <source>
        <dbReference type="ARBA" id="ARBA00022679"/>
    </source>
</evidence>
<keyword evidence="6" id="KW-0695">RNA-directed DNA polymerase</keyword>
<dbReference type="InterPro" id="IPR017856">
    <property type="entry name" value="Integrase-like_N"/>
</dbReference>
<sequence>MARDPESITVPVQIDYFEWCLANSSALQAALINYMGSIKYHLPSHHICKFTNEISLGQNHLSCKAPVPGPTVFTDGSGKMKKAAVTWYDGQRWQHVVELQDGSPQVVELRAVTIAFQHFPCAVNIVTDSAYVASLVQRLDKAVLQEVSNALLFGVLRLLWTTIQRHSNPYYILHVRSHTNLPGFVATGNAHADRLVSPITLGSVPDLQQQAIASHRFFASHQSRQALEQQFQLTHAEACSIVAAC</sequence>
<feature type="non-terminal residue" evidence="8">
    <location>
        <position position="1"/>
    </location>
</feature>
<gene>
    <name evidence="8" type="primary">Ervk19_2</name>
    <name evidence="8" type="ORF">GALDEA_R16203</name>
</gene>
<keyword evidence="5" id="KW-0378">Hydrolase</keyword>